<accession>A0ABU3WLI6</accession>
<gene>
    <name evidence="2" type="ORF">F8M49_04475</name>
</gene>
<protein>
    <submittedName>
        <fullName evidence="2">Uncharacterized protein</fullName>
    </submittedName>
</protein>
<evidence type="ECO:0000313" key="3">
    <source>
        <dbReference type="Proteomes" id="UP001275440"/>
    </source>
</evidence>
<dbReference type="EMBL" id="WBMO01000001">
    <property type="protein sequence ID" value="MDV2474866.1"/>
    <property type="molecule type" value="Genomic_DNA"/>
</dbReference>
<feature type="region of interest" description="Disordered" evidence="1">
    <location>
        <begin position="1"/>
        <end position="26"/>
    </location>
</feature>
<dbReference type="Proteomes" id="UP001275440">
    <property type="component" value="Unassembled WGS sequence"/>
</dbReference>
<feature type="compositionally biased region" description="Basic and acidic residues" evidence="1">
    <location>
        <begin position="1"/>
        <end position="12"/>
    </location>
</feature>
<evidence type="ECO:0000313" key="2">
    <source>
        <dbReference type="EMBL" id="MDV2474866.1"/>
    </source>
</evidence>
<evidence type="ECO:0000256" key="1">
    <source>
        <dbReference type="SAM" id="MobiDB-lite"/>
    </source>
</evidence>
<name>A0ABU3WLI6_9NOCA</name>
<comment type="caution">
    <text evidence="2">The sequence shown here is derived from an EMBL/GenBank/DDBJ whole genome shotgun (WGS) entry which is preliminary data.</text>
</comment>
<sequence length="68" mass="7804">MFDQRAAADERHNRGRTLRTRPRPSLDEGIASTLRTVEHLRRRLDIDAGLVAQVEQRRLDNAVKLSTP</sequence>
<feature type="compositionally biased region" description="Basic residues" evidence="1">
    <location>
        <begin position="13"/>
        <end position="22"/>
    </location>
</feature>
<proteinExistence type="predicted"/>
<organism evidence="2 3">
    <name type="scientific">Rhodococcus zopfii</name>
    <dbReference type="NCBI Taxonomy" id="43772"/>
    <lineage>
        <taxon>Bacteria</taxon>
        <taxon>Bacillati</taxon>
        <taxon>Actinomycetota</taxon>
        <taxon>Actinomycetes</taxon>
        <taxon>Mycobacteriales</taxon>
        <taxon>Nocardiaceae</taxon>
        <taxon>Rhodococcus</taxon>
    </lineage>
</organism>
<keyword evidence="3" id="KW-1185">Reference proteome</keyword>
<reference evidence="2 3" key="1">
    <citation type="submission" date="2019-10" db="EMBL/GenBank/DDBJ databases">
        <title>Draft Genome Assembly of Rhodococcus zopfii DSM44189.</title>
        <authorList>
            <person name="Sutton J.M."/>
            <person name="Akob D.M."/>
            <person name="Bushman T.J."/>
        </authorList>
    </citation>
    <scope>NUCLEOTIDE SEQUENCE [LARGE SCALE GENOMIC DNA]</scope>
    <source>
        <strain evidence="2 3">DSM 44189</strain>
    </source>
</reference>